<dbReference type="HOGENOM" id="CLU_099432_0_1_10"/>
<evidence type="ECO:0000256" key="6">
    <source>
        <dbReference type="SAM" id="Phobius"/>
    </source>
</evidence>
<keyword evidence="5 6" id="KW-0472">Membrane</keyword>
<dbReference type="GO" id="GO:0005886">
    <property type="term" value="C:plasma membrane"/>
    <property type="evidence" value="ECO:0007669"/>
    <property type="project" value="UniProtKB-SubCell"/>
</dbReference>
<feature type="transmembrane region" description="Helical" evidence="6">
    <location>
        <begin position="92"/>
        <end position="112"/>
    </location>
</feature>
<keyword evidence="9" id="KW-1185">Reference proteome</keyword>
<dbReference type="PANTHER" id="PTHR33885:SF3">
    <property type="entry name" value="PHAGE SHOCK PROTEIN C"/>
    <property type="match status" value="1"/>
</dbReference>
<dbReference type="RefSeq" id="WP_014856638.1">
    <property type="nucleotide sequence ID" value="NC_018178.1"/>
</dbReference>
<dbReference type="PATRIC" id="fig|1191523.3.peg.2089"/>
<evidence type="ECO:0000313" key="8">
    <source>
        <dbReference type="EMBL" id="AFN75206.1"/>
    </source>
</evidence>
<evidence type="ECO:0000256" key="2">
    <source>
        <dbReference type="ARBA" id="ARBA00022475"/>
    </source>
</evidence>
<dbReference type="InterPro" id="IPR052027">
    <property type="entry name" value="PspC"/>
</dbReference>
<dbReference type="Pfam" id="PF04024">
    <property type="entry name" value="PspC"/>
    <property type="match status" value="1"/>
</dbReference>
<dbReference type="EMBL" id="CP003557">
    <property type="protein sequence ID" value="AFN75206.1"/>
    <property type="molecule type" value="Genomic_DNA"/>
</dbReference>
<keyword evidence="2" id="KW-1003">Cell membrane</keyword>
<reference evidence="8 9" key="1">
    <citation type="journal article" date="2013" name="PLoS ONE">
        <title>Genomic analysis of Melioribacter roseus, facultatively anaerobic organotrophic bacterium representing a novel deep lineage within Bacteriodetes/Chlorobi group.</title>
        <authorList>
            <person name="Kadnikov V.V."/>
            <person name="Mardanov A.V."/>
            <person name="Podosokorskaya O.A."/>
            <person name="Gavrilov S.N."/>
            <person name="Kublanov I.V."/>
            <person name="Beletsky A.V."/>
            <person name="Bonch-Osmolovskaya E.A."/>
            <person name="Ravin N.V."/>
        </authorList>
    </citation>
    <scope>NUCLEOTIDE SEQUENCE [LARGE SCALE GENOMIC DNA]</scope>
    <source>
        <strain evidence="9">JCM 17771 / P3M-2</strain>
    </source>
</reference>
<dbReference type="InterPro" id="IPR007168">
    <property type="entry name" value="Phageshock_PspC_N"/>
</dbReference>
<organism evidence="8 9">
    <name type="scientific">Melioribacter roseus (strain DSM 23840 / JCM 17771 / VKM B-2668 / P3M-2)</name>
    <dbReference type="NCBI Taxonomy" id="1191523"/>
    <lineage>
        <taxon>Bacteria</taxon>
        <taxon>Pseudomonadati</taxon>
        <taxon>Ignavibacteriota</taxon>
        <taxon>Ignavibacteria</taxon>
        <taxon>Ignavibacteriales</taxon>
        <taxon>Melioribacteraceae</taxon>
        <taxon>Melioribacter</taxon>
    </lineage>
</organism>
<evidence type="ECO:0000256" key="5">
    <source>
        <dbReference type="ARBA" id="ARBA00023136"/>
    </source>
</evidence>
<feature type="transmembrane region" description="Helical" evidence="6">
    <location>
        <begin position="30"/>
        <end position="57"/>
    </location>
</feature>
<dbReference type="STRING" id="1191523.MROS_1974"/>
<comment type="subcellular location">
    <subcellularLocation>
        <location evidence="1">Cell membrane</location>
        <topology evidence="1">Single-pass membrane protein</topology>
    </subcellularLocation>
</comment>
<dbReference type="PANTHER" id="PTHR33885">
    <property type="entry name" value="PHAGE SHOCK PROTEIN C"/>
    <property type="match status" value="1"/>
</dbReference>
<evidence type="ECO:0000313" key="9">
    <source>
        <dbReference type="Proteomes" id="UP000009011"/>
    </source>
</evidence>
<keyword evidence="4 6" id="KW-1133">Transmembrane helix</keyword>
<dbReference type="eggNOG" id="COG1983">
    <property type="taxonomic scope" value="Bacteria"/>
</dbReference>
<proteinExistence type="predicted"/>
<feature type="transmembrane region" description="Helical" evidence="6">
    <location>
        <begin position="118"/>
        <end position="135"/>
    </location>
</feature>
<dbReference type="KEGG" id="mro:MROS_1974"/>
<sequence length="137" mass="15619">MRKQLYRSRKHRIFGGVAGGMADYFDLDPVLMRVIFVIVALISGLGFLLYIILWIVIPEEPFEMAYNINEDEFGTEYKQEIYPQSTGKGRTILGIILIAVGVLLLAEQYIAAFDFEDLLPISLVIIGIFLIWNSTRK</sequence>
<keyword evidence="3 6" id="KW-0812">Transmembrane</keyword>
<gene>
    <name evidence="8" type="ordered locus">MROS_1974</name>
</gene>
<feature type="domain" description="Phage shock protein PspC N-terminal" evidence="7">
    <location>
        <begin position="3"/>
        <end position="60"/>
    </location>
</feature>
<protein>
    <submittedName>
        <fullName evidence="8">Phage shock protein C, PspC</fullName>
    </submittedName>
</protein>
<evidence type="ECO:0000256" key="1">
    <source>
        <dbReference type="ARBA" id="ARBA00004162"/>
    </source>
</evidence>
<evidence type="ECO:0000259" key="7">
    <source>
        <dbReference type="Pfam" id="PF04024"/>
    </source>
</evidence>
<name>I7A5M9_MELRP</name>
<dbReference type="AlphaFoldDB" id="I7A5M9"/>
<evidence type="ECO:0000256" key="4">
    <source>
        <dbReference type="ARBA" id="ARBA00022989"/>
    </source>
</evidence>
<evidence type="ECO:0000256" key="3">
    <source>
        <dbReference type="ARBA" id="ARBA00022692"/>
    </source>
</evidence>
<dbReference type="OrthoDB" id="5772680at2"/>
<accession>I7A5M9</accession>
<dbReference type="Proteomes" id="UP000009011">
    <property type="component" value="Chromosome"/>
</dbReference>